<sequence length="330" mass="38266">MDNVKEYLDKWGLSHLWETFEEEIPSNCDIDIISSPALSQADIPSNCDIDIISSPALSQADTKSLGELSSNCSSSASLLSETRDFLEDRVLKEIPVPYKRQNAFIGDFSNETEPLTYEFDLKKLVNKSVTGQQILRADNLTPVLRNNLVSIIINEELRVHSDKRIPTSRFIQLARHIKQTFPKESLATYYTPYENVEGKYKRCAKEEGFEQILEENTQDVQNIDDLILWLKNNYEPWPTVVEHWQKTSKRRLKAYTDSESSIFNYLKTFPALTRPLGYTLFKPRNAFHNTCNNRSRPNPLMPPFSFDSAAYREIVPDNSWYLFRNYQRAL</sequence>
<dbReference type="AlphaFoldDB" id="A0A9P0B9Q6"/>
<proteinExistence type="predicted"/>
<reference evidence="1" key="1">
    <citation type="submission" date="2021-12" db="EMBL/GenBank/DDBJ databases">
        <authorList>
            <person name="King R."/>
        </authorList>
    </citation>
    <scope>NUCLEOTIDE SEQUENCE</scope>
</reference>
<protein>
    <submittedName>
        <fullName evidence="1">Uncharacterized protein</fullName>
    </submittedName>
</protein>
<dbReference type="OrthoDB" id="6780164at2759"/>
<dbReference type="EMBL" id="OV121137">
    <property type="protein sequence ID" value="CAH0559613.1"/>
    <property type="molecule type" value="Genomic_DNA"/>
</dbReference>
<keyword evidence="2" id="KW-1185">Reference proteome</keyword>
<dbReference type="Proteomes" id="UP001154078">
    <property type="component" value="Chromosome 6"/>
</dbReference>
<accession>A0A9P0B9Q6</accession>
<organism evidence="1 2">
    <name type="scientific">Brassicogethes aeneus</name>
    <name type="common">Rape pollen beetle</name>
    <name type="synonym">Meligethes aeneus</name>
    <dbReference type="NCBI Taxonomy" id="1431903"/>
    <lineage>
        <taxon>Eukaryota</taxon>
        <taxon>Metazoa</taxon>
        <taxon>Ecdysozoa</taxon>
        <taxon>Arthropoda</taxon>
        <taxon>Hexapoda</taxon>
        <taxon>Insecta</taxon>
        <taxon>Pterygota</taxon>
        <taxon>Neoptera</taxon>
        <taxon>Endopterygota</taxon>
        <taxon>Coleoptera</taxon>
        <taxon>Polyphaga</taxon>
        <taxon>Cucujiformia</taxon>
        <taxon>Nitidulidae</taxon>
        <taxon>Meligethinae</taxon>
        <taxon>Brassicogethes</taxon>
    </lineage>
</organism>
<name>A0A9P0B9Q6_BRAAE</name>
<gene>
    <name evidence="1" type="ORF">MELIAE_LOCUS9661</name>
</gene>
<evidence type="ECO:0000313" key="1">
    <source>
        <dbReference type="EMBL" id="CAH0559613.1"/>
    </source>
</evidence>
<evidence type="ECO:0000313" key="2">
    <source>
        <dbReference type="Proteomes" id="UP001154078"/>
    </source>
</evidence>